<evidence type="ECO:0000313" key="3">
    <source>
        <dbReference type="Proteomes" id="UP001500635"/>
    </source>
</evidence>
<protein>
    <recommendedName>
        <fullName evidence="4">AP2 domain-containing protein</fullName>
    </recommendedName>
</protein>
<accession>A0ABP8JP34</accession>
<evidence type="ECO:0000313" key="2">
    <source>
        <dbReference type="EMBL" id="GAA4393816.1"/>
    </source>
</evidence>
<name>A0ABP8JP34_9ACTN</name>
<gene>
    <name evidence="2" type="ORF">GCM10023147_24900</name>
</gene>
<comment type="caution">
    <text evidence="2">The sequence shown here is derived from an EMBL/GenBank/DDBJ whole genome shotgun (WGS) entry which is preliminary data.</text>
</comment>
<sequence>MVSHMTEDGYRVEEHHGRWRWVGDNHGPLHGRSGTTKFTEGEALDAARSELDDVRDIGSRRRFAGTTGEFVAVYQDGDDERRVRYTDYEALAHALLERRERARHLTPQQPESKLAEVVRIAPDDGSEHRVDIDHLLRDVDRHSESD</sequence>
<evidence type="ECO:0008006" key="4">
    <source>
        <dbReference type="Google" id="ProtNLM"/>
    </source>
</evidence>
<organism evidence="2 3">
    <name type="scientific">Tsukamurella soli</name>
    <dbReference type="NCBI Taxonomy" id="644556"/>
    <lineage>
        <taxon>Bacteria</taxon>
        <taxon>Bacillati</taxon>
        <taxon>Actinomycetota</taxon>
        <taxon>Actinomycetes</taxon>
        <taxon>Mycobacteriales</taxon>
        <taxon>Tsukamurellaceae</taxon>
        <taxon>Tsukamurella</taxon>
    </lineage>
</organism>
<dbReference type="Proteomes" id="UP001500635">
    <property type="component" value="Unassembled WGS sequence"/>
</dbReference>
<evidence type="ECO:0000256" key="1">
    <source>
        <dbReference type="SAM" id="MobiDB-lite"/>
    </source>
</evidence>
<reference evidence="3" key="1">
    <citation type="journal article" date="2019" name="Int. J. Syst. Evol. Microbiol.">
        <title>The Global Catalogue of Microorganisms (GCM) 10K type strain sequencing project: providing services to taxonomists for standard genome sequencing and annotation.</title>
        <authorList>
            <consortium name="The Broad Institute Genomics Platform"/>
            <consortium name="The Broad Institute Genome Sequencing Center for Infectious Disease"/>
            <person name="Wu L."/>
            <person name="Ma J."/>
        </authorList>
    </citation>
    <scope>NUCLEOTIDE SEQUENCE [LARGE SCALE GENOMIC DNA]</scope>
    <source>
        <strain evidence="3">JCM 17688</strain>
    </source>
</reference>
<dbReference type="EMBL" id="BAABFR010000034">
    <property type="protein sequence ID" value="GAA4393816.1"/>
    <property type="molecule type" value="Genomic_DNA"/>
</dbReference>
<feature type="region of interest" description="Disordered" evidence="1">
    <location>
        <begin position="121"/>
        <end position="146"/>
    </location>
</feature>
<proteinExistence type="predicted"/>
<keyword evidence="3" id="KW-1185">Reference proteome</keyword>